<comment type="caution">
    <text evidence="2">The sequence shown here is derived from an EMBL/GenBank/DDBJ whole genome shotgun (WGS) entry which is preliminary data.</text>
</comment>
<organism evidence="2 3">
    <name type="scientific">Leyella stercorea</name>
    <dbReference type="NCBI Taxonomy" id="363265"/>
    <lineage>
        <taxon>Bacteria</taxon>
        <taxon>Pseudomonadati</taxon>
        <taxon>Bacteroidota</taxon>
        <taxon>Bacteroidia</taxon>
        <taxon>Bacteroidales</taxon>
        <taxon>Prevotellaceae</taxon>
        <taxon>Leyella</taxon>
    </lineage>
</organism>
<name>A0A3R6G607_9BACT</name>
<gene>
    <name evidence="2" type="ORF">DW060_02395</name>
</gene>
<keyword evidence="3" id="KW-1185">Reference proteome</keyword>
<keyword evidence="1" id="KW-0732">Signal</keyword>
<accession>A0A3R6G607</accession>
<dbReference type="AlphaFoldDB" id="A0A3R6G607"/>
<evidence type="ECO:0008006" key="4">
    <source>
        <dbReference type="Google" id="ProtNLM"/>
    </source>
</evidence>
<evidence type="ECO:0000256" key="1">
    <source>
        <dbReference type="SAM" id="SignalP"/>
    </source>
</evidence>
<evidence type="ECO:0000313" key="2">
    <source>
        <dbReference type="EMBL" id="RHK52391.1"/>
    </source>
</evidence>
<feature type="chain" id="PRO_5018574490" description="Beta-lactamase-inhibitor-like PepSY-like domain-containing protein" evidence="1">
    <location>
        <begin position="18"/>
        <end position="178"/>
    </location>
</feature>
<evidence type="ECO:0000313" key="3">
    <source>
        <dbReference type="Proteomes" id="UP000286598"/>
    </source>
</evidence>
<reference evidence="2 3" key="1">
    <citation type="submission" date="2018-08" db="EMBL/GenBank/DDBJ databases">
        <title>A genome reference for cultivated species of the human gut microbiota.</title>
        <authorList>
            <person name="Zou Y."/>
            <person name="Xue W."/>
            <person name="Luo G."/>
        </authorList>
    </citation>
    <scope>NUCLEOTIDE SEQUENCE [LARGE SCALE GENOMIC DNA]</scope>
    <source>
        <strain evidence="2 3">AF42-9</strain>
    </source>
</reference>
<dbReference type="OrthoDB" id="9897154at2"/>
<feature type="signal peptide" evidence="1">
    <location>
        <begin position="1"/>
        <end position="17"/>
    </location>
</feature>
<dbReference type="Proteomes" id="UP000286598">
    <property type="component" value="Unassembled WGS sequence"/>
</dbReference>
<proteinExistence type="predicted"/>
<dbReference type="EMBL" id="QRNO01000006">
    <property type="protein sequence ID" value="RHK52391.1"/>
    <property type="molecule type" value="Genomic_DNA"/>
</dbReference>
<protein>
    <recommendedName>
        <fullName evidence="4">Beta-lactamase-inhibitor-like PepSY-like domain-containing protein</fullName>
    </recommendedName>
</protein>
<sequence length="178" mass="19764">MKALISFLMFVVSSLCGYSQTSMTGAQQTVATQRASFNDIISIGELIKSVKGDNVGIKKIAERSGYAFRGRYHDPELNDFYYEDVYYKNCMVAADGSPIKYGNGNSSVLIAGSVGFGPFVSIRVYNKPAYNYIKSELRNKFHFKTAEVDGKWTTLKKGNVIVDVSVDGNAYCFTIYTK</sequence>